<dbReference type="EMBL" id="LQRA01000060">
    <property type="protein sequence ID" value="KZE77627.1"/>
    <property type="molecule type" value="Genomic_DNA"/>
</dbReference>
<dbReference type="InterPro" id="IPR051933">
    <property type="entry name" value="Resuscitation_pf_RpfB"/>
</dbReference>
<protein>
    <submittedName>
        <fullName evidence="3">Murein transglycosylase</fullName>
    </submittedName>
</protein>
<dbReference type="eggNOG" id="COG1388">
    <property type="taxonomic scope" value="Bacteria"/>
</dbReference>
<dbReference type="GO" id="GO:0019867">
    <property type="term" value="C:outer membrane"/>
    <property type="evidence" value="ECO:0007669"/>
    <property type="project" value="InterPro"/>
</dbReference>
<dbReference type="SUPFAM" id="SSF50685">
    <property type="entry name" value="Barwin-like endoglucanases"/>
    <property type="match status" value="1"/>
</dbReference>
<dbReference type="Pfam" id="PF01476">
    <property type="entry name" value="LysM"/>
    <property type="match status" value="1"/>
</dbReference>
<dbReference type="InterPro" id="IPR059180">
    <property type="entry name" value="3D_YorM"/>
</dbReference>
<dbReference type="CDD" id="cd00118">
    <property type="entry name" value="LysM"/>
    <property type="match status" value="1"/>
</dbReference>
<dbReference type="Proteomes" id="UP000076563">
    <property type="component" value="Unassembled WGS sequence"/>
</dbReference>
<evidence type="ECO:0000259" key="2">
    <source>
        <dbReference type="PROSITE" id="PS51782"/>
    </source>
</evidence>
<dbReference type="SMART" id="SM00257">
    <property type="entry name" value="LysM"/>
    <property type="match status" value="1"/>
</dbReference>
<dbReference type="AlphaFoldDB" id="A0A163XB93"/>
<dbReference type="Gene3D" id="3.10.350.10">
    <property type="entry name" value="LysM domain"/>
    <property type="match status" value="1"/>
</dbReference>
<dbReference type="eggNOG" id="COG3584">
    <property type="taxonomic scope" value="Bacteria"/>
</dbReference>
<dbReference type="Gene3D" id="2.40.40.10">
    <property type="entry name" value="RlpA-like domain"/>
    <property type="match status" value="1"/>
</dbReference>
<dbReference type="RefSeq" id="WP_063183722.1">
    <property type="nucleotide sequence ID" value="NZ_LQRA01000060.1"/>
</dbReference>
<dbReference type="OrthoDB" id="9798935at2"/>
<gene>
    <name evidence="3" type="ORF">AV654_21385</name>
</gene>
<comment type="caution">
    <text evidence="3">The sequence shown here is derived from an EMBL/GenBank/DDBJ whole genome shotgun (WGS) entry which is preliminary data.</text>
</comment>
<dbReference type="GO" id="GO:0009254">
    <property type="term" value="P:peptidoglycan turnover"/>
    <property type="evidence" value="ECO:0007669"/>
    <property type="project" value="InterPro"/>
</dbReference>
<dbReference type="InterPro" id="IPR010611">
    <property type="entry name" value="3D_dom"/>
</dbReference>
<evidence type="ECO:0000313" key="3">
    <source>
        <dbReference type="EMBL" id="KZE77627.1"/>
    </source>
</evidence>
<proteinExistence type="predicted"/>
<dbReference type="InterPro" id="IPR036779">
    <property type="entry name" value="LysM_dom_sf"/>
</dbReference>
<dbReference type="PANTHER" id="PTHR39160:SF4">
    <property type="entry name" value="RESUSCITATION-PROMOTING FACTOR RPFB"/>
    <property type="match status" value="1"/>
</dbReference>
<dbReference type="SUPFAM" id="SSF54106">
    <property type="entry name" value="LysM domain"/>
    <property type="match status" value="1"/>
</dbReference>
<dbReference type="InterPro" id="IPR018392">
    <property type="entry name" value="LysM"/>
</dbReference>
<name>A0A163XB93_9BACL</name>
<dbReference type="GO" id="GO:0004553">
    <property type="term" value="F:hydrolase activity, hydrolyzing O-glycosyl compounds"/>
    <property type="evidence" value="ECO:0007669"/>
    <property type="project" value="InterPro"/>
</dbReference>
<keyword evidence="4" id="KW-1185">Reference proteome</keyword>
<sequence length="239" mass="25578">MLNSPRISRLALCLILIVTVGAVAERSAYAYHTSSDLAETAMTSQEWDAILQRDAETESQTESPVLKTMPSPVSYKVRSGDTLYRISRSFGIPVETLLAINGINDPGSLQAGQQLQIPSEQAGLELPGGQASIIQQVLTSTLTAYTAGVESTGKKPSHPEYGITYSGNKAEEGRTIAVDPSVIPMGSTVFIDGIGVRKAEDIGSAIRGTRIDLFMDDVKQARDFGVKKNVKVYVLEGTA</sequence>
<evidence type="ECO:0000313" key="4">
    <source>
        <dbReference type="Proteomes" id="UP000076563"/>
    </source>
</evidence>
<keyword evidence="1" id="KW-0732">Signal</keyword>
<dbReference type="STRING" id="1007103.GCA_000213315_02177"/>
<evidence type="ECO:0000256" key="1">
    <source>
        <dbReference type="ARBA" id="ARBA00022729"/>
    </source>
</evidence>
<organism evidence="3 4">
    <name type="scientific">Paenibacillus elgii</name>
    <dbReference type="NCBI Taxonomy" id="189691"/>
    <lineage>
        <taxon>Bacteria</taxon>
        <taxon>Bacillati</taxon>
        <taxon>Bacillota</taxon>
        <taxon>Bacilli</taxon>
        <taxon>Bacillales</taxon>
        <taxon>Paenibacillaceae</taxon>
        <taxon>Paenibacillus</taxon>
    </lineage>
</organism>
<dbReference type="Pfam" id="PF06725">
    <property type="entry name" value="3D"/>
    <property type="match status" value="1"/>
</dbReference>
<dbReference type="PROSITE" id="PS51782">
    <property type="entry name" value="LYSM"/>
    <property type="match status" value="1"/>
</dbReference>
<dbReference type="InterPro" id="IPR036908">
    <property type="entry name" value="RlpA-like_sf"/>
</dbReference>
<reference evidence="4" key="1">
    <citation type="submission" date="2016-01" db="EMBL/GenBank/DDBJ databases">
        <title>Draft genome of Chromobacterium sp. F49.</title>
        <authorList>
            <person name="Hong K.W."/>
        </authorList>
    </citation>
    <scope>NUCLEOTIDE SEQUENCE [LARGE SCALE GENOMIC DNA]</scope>
    <source>
        <strain evidence="4">M63</strain>
    </source>
</reference>
<dbReference type="CDD" id="cd14667">
    <property type="entry name" value="3D_containing_proteins"/>
    <property type="match status" value="1"/>
</dbReference>
<accession>A0A163XB93</accession>
<dbReference type="PANTHER" id="PTHR39160">
    <property type="entry name" value="CELL WALL-BINDING PROTEIN YOCH"/>
    <property type="match status" value="1"/>
</dbReference>
<feature type="domain" description="LysM" evidence="2">
    <location>
        <begin position="73"/>
        <end position="117"/>
    </location>
</feature>